<sequence>MADPVGLADLGFRGVGKALKHGFNIRERRHDIKALALAHDQARETLRASDSSSDAYETHKDILTPLLQETSLFLDVVDARKRFKSLDGRYIRPGRDSITARRLLEEFKAVPDKIQTRTEIMRQALSSETQLQTLAQVQKDIRSMQSRLRRQALSSETQLQTLAQDQKDIYSMQSRFNILAIILPPLFLARE</sequence>
<accession>A0A165FLE7</accession>
<name>A0A165FLE7_EXIGL</name>
<organism evidence="1 2">
    <name type="scientific">Exidia glandulosa HHB12029</name>
    <dbReference type="NCBI Taxonomy" id="1314781"/>
    <lineage>
        <taxon>Eukaryota</taxon>
        <taxon>Fungi</taxon>
        <taxon>Dikarya</taxon>
        <taxon>Basidiomycota</taxon>
        <taxon>Agaricomycotina</taxon>
        <taxon>Agaricomycetes</taxon>
        <taxon>Auriculariales</taxon>
        <taxon>Exidiaceae</taxon>
        <taxon>Exidia</taxon>
    </lineage>
</organism>
<dbReference type="InParanoid" id="A0A165FLE7"/>
<evidence type="ECO:0000313" key="2">
    <source>
        <dbReference type="Proteomes" id="UP000077266"/>
    </source>
</evidence>
<reference evidence="1 2" key="1">
    <citation type="journal article" date="2016" name="Mol. Biol. Evol.">
        <title>Comparative Genomics of Early-Diverging Mushroom-Forming Fungi Provides Insights into the Origins of Lignocellulose Decay Capabilities.</title>
        <authorList>
            <person name="Nagy L.G."/>
            <person name="Riley R."/>
            <person name="Tritt A."/>
            <person name="Adam C."/>
            <person name="Daum C."/>
            <person name="Floudas D."/>
            <person name="Sun H."/>
            <person name="Yadav J.S."/>
            <person name="Pangilinan J."/>
            <person name="Larsson K.H."/>
            <person name="Matsuura K."/>
            <person name="Barry K."/>
            <person name="Labutti K."/>
            <person name="Kuo R."/>
            <person name="Ohm R.A."/>
            <person name="Bhattacharya S.S."/>
            <person name="Shirouzu T."/>
            <person name="Yoshinaga Y."/>
            <person name="Martin F.M."/>
            <person name="Grigoriev I.V."/>
            <person name="Hibbett D.S."/>
        </authorList>
    </citation>
    <scope>NUCLEOTIDE SEQUENCE [LARGE SCALE GENOMIC DNA]</scope>
    <source>
        <strain evidence="1 2">HHB12029</strain>
    </source>
</reference>
<evidence type="ECO:0000313" key="1">
    <source>
        <dbReference type="EMBL" id="KZV89186.1"/>
    </source>
</evidence>
<dbReference type="EMBL" id="KV426079">
    <property type="protein sequence ID" value="KZV89186.1"/>
    <property type="molecule type" value="Genomic_DNA"/>
</dbReference>
<protein>
    <submittedName>
        <fullName evidence="1">Uncharacterized protein</fullName>
    </submittedName>
</protein>
<dbReference type="AlphaFoldDB" id="A0A165FLE7"/>
<gene>
    <name evidence="1" type="ORF">EXIGLDRAFT_751275</name>
</gene>
<proteinExistence type="predicted"/>
<keyword evidence="2" id="KW-1185">Reference proteome</keyword>
<dbReference type="Proteomes" id="UP000077266">
    <property type="component" value="Unassembled WGS sequence"/>
</dbReference>